<gene>
    <name evidence="2" type="primary">BQ5605_C008g05023</name>
    <name evidence="2" type="ORF">BQ5605_C008G05023</name>
</gene>
<evidence type="ECO:0000256" key="1">
    <source>
        <dbReference type="SAM" id="MobiDB-lite"/>
    </source>
</evidence>
<proteinExistence type="predicted"/>
<sequence length="186" mass="20321">MDNEGHKDGVRATNSARAALVAKLSSSSAYTKTPGSLKLKGGLPTPDAKQKKKKTKSSTSLSLRDSDNHPESSSASTSSSSHHPGSTKTEAQKRFEQVQKKRLLEKAAKAATKTHKERVAEFNEKLENMSEHYDIPRGESYFTSTPVIAPILMPVPSSLHSRTWLKKSSSLVENVRGFDSGDVIKR</sequence>
<feature type="region of interest" description="Disordered" evidence="1">
    <location>
        <begin position="22"/>
        <end position="101"/>
    </location>
</feature>
<dbReference type="EMBL" id="FQNC01000048">
    <property type="protein sequence ID" value="SGY79052.1"/>
    <property type="molecule type" value="Genomic_DNA"/>
</dbReference>
<organism evidence="2 3">
    <name type="scientific">Microbotryum silenes-dioicae</name>
    <dbReference type="NCBI Taxonomy" id="796604"/>
    <lineage>
        <taxon>Eukaryota</taxon>
        <taxon>Fungi</taxon>
        <taxon>Dikarya</taxon>
        <taxon>Basidiomycota</taxon>
        <taxon>Pucciniomycotina</taxon>
        <taxon>Microbotryomycetes</taxon>
        <taxon>Microbotryales</taxon>
        <taxon>Microbotryaceae</taxon>
        <taxon>Microbotryum</taxon>
    </lineage>
</organism>
<evidence type="ECO:0000313" key="3">
    <source>
        <dbReference type="Proteomes" id="UP000249464"/>
    </source>
</evidence>
<dbReference type="Proteomes" id="UP000249464">
    <property type="component" value="Unassembled WGS sequence"/>
</dbReference>
<dbReference type="STRING" id="796604.A0A2X0MC58"/>
<dbReference type="InterPro" id="IPR013865">
    <property type="entry name" value="FAM32A"/>
</dbReference>
<accession>A0A2X0MC58</accession>
<protein>
    <submittedName>
        <fullName evidence="2">BQ5605_C008g05023 protein</fullName>
    </submittedName>
</protein>
<reference evidence="2 3" key="1">
    <citation type="submission" date="2016-11" db="EMBL/GenBank/DDBJ databases">
        <authorList>
            <person name="Jaros S."/>
            <person name="Januszkiewicz K."/>
            <person name="Wedrychowicz H."/>
        </authorList>
    </citation>
    <scope>NUCLEOTIDE SEQUENCE [LARGE SCALE GENOMIC DNA]</scope>
</reference>
<feature type="compositionally biased region" description="Basic and acidic residues" evidence="1">
    <location>
        <begin position="90"/>
        <end position="101"/>
    </location>
</feature>
<name>A0A2X0MC58_9BASI</name>
<feature type="compositionally biased region" description="Low complexity" evidence="1">
    <location>
        <begin position="72"/>
        <end position="81"/>
    </location>
</feature>
<dbReference type="PANTHER" id="PTHR13282">
    <property type="entry name" value="PROTEIN FAM32A"/>
    <property type="match status" value="1"/>
</dbReference>
<dbReference type="AlphaFoldDB" id="A0A2X0MC58"/>
<dbReference type="GO" id="GO:0005730">
    <property type="term" value="C:nucleolus"/>
    <property type="evidence" value="ECO:0007669"/>
    <property type="project" value="TreeGrafter"/>
</dbReference>
<dbReference type="PANTHER" id="PTHR13282:SF6">
    <property type="entry name" value="PROTEIN FAM32A"/>
    <property type="match status" value="1"/>
</dbReference>
<evidence type="ECO:0000313" key="2">
    <source>
        <dbReference type="EMBL" id="SGY79052.1"/>
    </source>
</evidence>
<keyword evidence="3" id="KW-1185">Reference proteome</keyword>
<dbReference type="Pfam" id="PF08555">
    <property type="entry name" value="FAM32A"/>
    <property type="match status" value="1"/>
</dbReference>